<feature type="transmembrane region" description="Helical" evidence="6">
    <location>
        <begin position="204"/>
        <end position="223"/>
    </location>
</feature>
<comment type="caution">
    <text evidence="8">The sequence shown here is derived from an EMBL/GenBank/DDBJ whole genome shotgun (WGS) entry which is preliminary data.</text>
</comment>
<keyword evidence="4 6" id="KW-1133">Transmembrane helix</keyword>
<feature type="transmembrane region" description="Helical" evidence="6">
    <location>
        <begin position="394"/>
        <end position="415"/>
    </location>
</feature>
<organism evidence="8 9">
    <name type="scientific">Cytobacillus purgationiresistens</name>
    <dbReference type="NCBI Taxonomy" id="863449"/>
    <lineage>
        <taxon>Bacteria</taxon>
        <taxon>Bacillati</taxon>
        <taxon>Bacillota</taxon>
        <taxon>Bacilli</taxon>
        <taxon>Bacillales</taxon>
        <taxon>Bacillaceae</taxon>
        <taxon>Cytobacillus</taxon>
    </lineage>
</organism>
<keyword evidence="5 6" id="KW-0472">Membrane</keyword>
<feature type="transmembrane region" description="Helical" evidence="6">
    <location>
        <begin position="229"/>
        <end position="246"/>
    </location>
</feature>
<sequence>MSRVSSHSLIQEYKEELNENKLVWTLFFCTWFVVMNTTMFNVALPSILIDLHIHTSTAAWIVSGYSIAFAISTLTFSRLSDYIPISRLLFIGLIIFSAASVFGFFTNGFYLLLTARVLQALGAGAVPGLSLIVASRFIPITRRGKGMAIIASGAGLGFGLGPVIGGAATQFFGWNFLFLIPALIIIAIPLLFKLLPNETVKPGHFDFSGSLLTAASVTCFLLYISTLSFLLLSLSVLLFFILWVYLNRKRNPFIQPQLLKKKQYQKLLLIGLIAYLFNFSNLFLMPIILLSQFKKEPIEMGLIIFPGAIIAVLAGQLIGRLIDRYGTRPFVFLGQVFLMIATIMYAYLSSIAPVFILITYLFASVGFASINSGISNEVTRILPRGENGAGMGLLQLLQFTGGAVGVTICGLLLKFQEGMALQLIYRNIYLCLFVFICIAFITKVFYVKSAKQKTRGSL</sequence>
<dbReference type="InterPro" id="IPR036259">
    <property type="entry name" value="MFS_trans_sf"/>
</dbReference>
<feature type="transmembrane region" description="Helical" evidence="6">
    <location>
        <begin position="300"/>
        <end position="318"/>
    </location>
</feature>
<dbReference type="CDD" id="cd17321">
    <property type="entry name" value="MFS_MMR_MDR_like"/>
    <property type="match status" value="1"/>
</dbReference>
<dbReference type="SUPFAM" id="SSF103473">
    <property type="entry name" value="MFS general substrate transporter"/>
    <property type="match status" value="1"/>
</dbReference>
<dbReference type="PANTHER" id="PTHR42718:SF9">
    <property type="entry name" value="MAJOR FACILITATOR SUPERFAMILY MULTIDRUG TRANSPORTER MFSC"/>
    <property type="match status" value="1"/>
</dbReference>
<evidence type="ECO:0000256" key="3">
    <source>
        <dbReference type="ARBA" id="ARBA00022692"/>
    </source>
</evidence>
<evidence type="ECO:0000256" key="6">
    <source>
        <dbReference type="SAM" id="Phobius"/>
    </source>
</evidence>
<feature type="transmembrane region" description="Helical" evidence="6">
    <location>
        <begin position="171"/>
        <end position="192"/>
    </location>
</feature>
<evidence type="ECO:0000256" key="1">
    <source>
        <dbReference type="ARBA" id="ARBA00004651"/>
    </source>
</evidence>
<feature type="transmembrane region" description="Helical" evidence="6">
    <location>
        <begin position="354"/>
        <end position="374"/>
    </location>
</feature>
<evidence type="ECO:0000313" key="8">
    <source>
        <dbReference type="EMBL" id="MDQ0269807.1"/>
    </source>
</evidence>
<dbReference type="RefSeq" id="WP_307473670.1">
    <property type="nucleotide sequence ID" value="NZ_JAUSUB010000005.1"/>
</dbReference>
<keyword evidence="9" id="KW-1185">Reference proteome</keyword>
<feature type="transmembrane region" description="Helical" evidence="6">
    <location>
        <begin position="267"/>
        <end position="288"/>
    </location>
</feature>
<keyword evidence="2" id="KW-0813">Transport</keyword>
<dbReference type="PRINTS" id="PR01036">
    <property type="entry name" value="TCRTETB"/>
</dbReference>
<evidence type="ECO:0000256" key="2">
    <source>
        <dbReference type="ARBA" id="ARBA00022448"/>
    </source>
</evidence>
<proteinExistence type="predicted"/>
<dbReference type="Pfam" id="PF07690">
    <property type="entry name" value="MFS_1"/>
    <property type="match status" value="1"/>
</dbReference>
<evidence type="ECO:0000256" key="5">
    <source>
        <dbReference type="ARBA" id="ARBA00023136"/>
    </source>
</evidence>
<comment type="subcellular location">
    <subcellularLocation>
        <location evidence="1">Cell membrane</location>
        <topology evidence="1">Multi-pass membrane protein</topology>
    </subcellularLocation>
</comment>
<name>A0ABU0AEX0_9BACI</name>
<dbReference type="PROSITE" id="PS50850">
    <property type="entry name" value="MFS"/>
    <property type="match status" value="1"/>
</dbReference>
<reference evidence="8 9" key="1">
    <citation type="submission" date="2023-07" db="EMBL/GenBank/DDBJ databases">
        <title>Genomic Encyclopedia of Type Strains, Phase IV (KMG-IV): sequencing the most valuable type-strain genomes for metagenomic binning, comparative biology and taxonomic classification.</title>
        <authorList>
            <person name="Goeker M."/>
        </authorList>
    </citation>
    <scope>NUCLEOTIDE SEQUENCE [LARGE SCALE GENOMIC DNA]</scope>
    <source>
        <strain evidence="8 9">DSM 23494</strain>
    </source>
</reference>
<evidence type="ECO:0000256" key="4">
    <source>
        <dbReference type="ARBA" id="ARBA00022989"/>
    </source>
</evidence>
<dbReference type="Gene3D" id="1.20.1720.10">
    <property type="entry name" value="Multidrug resistance protein D"/>
    <property type="match status" value="1"/>
</dbReference>
<evidence type="ECO:0000313" key="9">
    <source>
        <dbReference type="Proteomes" id="UP001238088"/>
    </source>
</evidence>
<feature type="transmembrane region" description="Helical" evidence="6">
    <location>
        <begin position="330"/>
        <end position="348"/>
    </location>
</feature>
<dbReference type="InterPro" id="IPR020846">
    <property type="entry name" value="MFS_dom"/>
</dbReference>
<feature type="transmembrane region" description="Helical" evidence="6">
    <location>
        <begin position="427"/>
        <end position="446"/>
    </location>
</feature>
<feature type="transmembrane region" description="Helical" evidence="6">
    <location>
        <begin position="88"/>
        <end position="111"/>
    </location>
</feature>
<gene>
    <name evidence="8" type="ORF">J2S17_001679</name>
</gene>
<feature type="transmembrane region" description="Helical" evidence="6">
    <location>
        <begin position="146"/>
        <end position="165"/>
    </location>
</feature>
<accession>A0ABU0AEX0</accession>
<dbReference type="Gene3D" id="1.20.1250.20">
    <property type="entry name" value="MFS general substrate transporter like domains"/>
    <property type="match status" value="1"/>
</dbReference>
<dbReference type="PANTHER" id="PTHR42718">
    <property type="entry name" value="MAJOR FACILITATOR SUPERFAMILY MULTIDRUG TRANSPORTER MFSC"/>
    <property type="match status" value="1"/>
</dbReference>
<dbReference type="InterPro" id="IPR011701">
    <property type="entry name" value="MFS"/>
</dbReference>
<feature type="domain" description="Major facilitator superfamily (MFS) profile" evidence="7">
    <location>
        <begin position="22"/>
        <end position="451"/>
    </location>
</feature>
<feature type="transmembrane region" description="Helical" evidence="6">
    <location>
        <begin position="21"/>
        <end position="44"/>
    </location>
</feature>
<feature type="transmembrane region" description="Helical" evidence="6">
    <location>
        <begin position="117"/>
        <end position="134"/>
    </location>
</feature>
<evidence type="ECO:0000259" key="7">
    <source>
        <dbReference type="PROSITE" id="PS50850"/>
    </source>
</evidence>
<dbReference type="Proteomes" id="UP001238088">
    <property type="component" value="Unassembled WGS sequence"/>
</dbReference>
<protein>
    <submittedName>
        <fullName evidence="8">DHA2 family metal-tetracycline-proton antiporter-like MFS transporter</fullName>
    </submittedName>
</protein>
<dbReference type="EMBL" id="JAUSUB010000005">
    <property type="protein sequence ID" value="MDQ0269807.1"/>
    <property type="molecule type" value="Genomic_DNA"/>
</dbReference>
<keyword evidence="3 6" id="KW-0812">Transmembrane</keyword>
<feature type="transmembrane region" description="Helical" evidence="6">
    <location>
        <begin position="56"/>
        <end position="76"/>
    </location>
</feature>